<dbReference type="InterPro" id="IPR036390">
    <property type="entry name" value="WH_DNA-bd_sf"/>
</dbReference>
<dbReference type="AlphaFoldDB" id="A0A917TRI7"/>
<dbReference type="GO" id="GO:0003700">
    <property type="term" value="F:DNA-binding transcription factor activity"/>
    <property type="evidence" value="ECO:0007669"/>
    <property type="project" value="InterPro"/>
</dbReference>
<dbReference type="GO" id="GO:0045892">
    <property type="term" value="P:negative regulation of DNA-templated transcription"/>
    <property type="evidence" value="ECO:0007669"/>
    <property type="project" value="TreeGrafter"/>
</dbReference>
<dbReference type="PROSITE" id="PS50949">
    <property type="entry name" value="HTH_GNTR"/>
    <property type="match status" value="1"/>
</dbReference>
<evidence type="ECO:0000313" key="5">
    <source>
        <dbReference type="EMBL" id="GGM34082.1"/>
    </source>
</evidence>
<reference evidence="5" key="2">
    <citation type="submission" date="2020-09" db="EMBL/GenBank/DDBJ databases">
        <authorList>
            <person name="Sun Q."/>
            <person name="Ohkuma M."/>
        </authorList>
    </citation>
    <scope>NUCLEOTIDE SEQUENCE</scope>
    <source>
        <strain evidence="5">JCM 19831</strain>
    </source>
</reference>
<dbReference type="PRINTS" id="PR00035">
    <property type="entry name" value="HTHGNTR"/>
</dbReference>
<keyword evidence="1" id="KW-0805">Transcription regulation</keyword>
<dbReference type="InterPro" id="IPR036388">
    <property type="entry name" value="WH-like_DNA-bd_sf"/>
</dbReference>
<keyword evidence="6" id="KW-1185">Reference proteome</keyword>
<dbReference type="InterPro" id="IPR050679">
    <property type="entry name" value="Bact_HTH_transcr_reg"/>
</dbReference>
<evidence type="ECO:0000256" key="2">
    <source>
        <dbReference type="ARBA" id="ARBA00023125"/>
    </source>
</evidence>
<keyword evidence="3" id="KW-0804">Transcription</keyword>
<accession>A0A917TRI7</accession>
<organism evidence="5 6">
    <name type="scientific">Dactylosporangium sucinum</name>
    <dbReference type="NCBI Taxonomy" id="1424081"/>
    <lineage>
        <taxon>Bacteria</taxon>
        <taxon>Bacillati</taxon>
        <taxon>Actinomycetota</taxon>
        <taxon>Actinomycetes</taxon>
        <taxon>Micromonosporales</taxon>
        <taxon>Micromonosporaceae</taxon>
        <taxon>Dactylosporangium</taxon>
    </lineage>
</organism>
<dbReference type="Proteomes" id="UP000642070">
    <property type="component" value="Unassembled WGS sequence"/>
</dbReference>
<protein>
    <recommendedName>
        <fullName evidence="4">HTH gntR-type domain-containing protein</fullName>
    </recommendedName>
</protein>
<reference evidence="5" key="1">
    <citation type="journal article" date="2014" name="Int. J. Syst. Evol. Microbiol.">
        <title>Complete genome sequence of Corynebacterium casei LMG S-19264T (=DSM 44701T), isolated from a smear-ripened cheese.</title>
        <authorList>
            <consortium name="US DOE Joint Genome Institute (JGI-PGF)"/>
            <person name="Walter F."/>
            <person name="Albersmeier A."/>
            <person name="Kalinowski J."/>
            <person name="Ruckert C."/>
        </authorList>
    </citation>
    <scope>NUCLEOTIDE SEQUENCE</scope>
    <source>
        <strain evidence="5">JCM 19831</strain>
    </source>
</reference>
<sequence length="131" mass="14675">MISRSSGLSLYRQVADAIRQQIISGELAPGSLLPSEKYLAEEHDVGRDTIRDAMAHLRGEGLIESKRGYRSRVRAVVPRERIWLHPGEIVTARMPTPAEKKEHGMNEGVPVLVVGEQAYPADRFEFGREPE</sequence>
<dbReference type="SMART" id="SM00345">
    <property type="entry name" value="HTH_GNTR"/>
    <property type="match status" value="1"/>
</dbReference>
<keyword evidence="2" id="KW-0238">DNA-binding</keyword>
<dbReference type="InterPro" id="IPR000524">
    <property type="entry name" value="Tscrpt_reg_HTH_GntR"/>
</dbReference>
<dbReference type="GO" id="GO:0003677">
    <property type="term" value="F:DNA binding"/>
    <property type="evidence" value="ECO:0007669"/>
    <property type="project" value="UniProtKB-KW"/>
</dbReference>
<dbReference type="RefSeq" id="WP_380019147.1">
    <property type="nucleotide sequence ID" value="NZ_JBHMED010000065.1"/>
</dbReference>
<evidence type="ECO:0000259" key="4">
    <source>
        <dbReference type="PROSITE" id="PS50949"/>
    </source>
</evidence>
<dbReference type="Pfam" id="PF00392">
    <property type="entry name" value="GntR"/>
    <property type="match status" value="1"/>
</dbReference>
<comment type="caution">
    <text evidence="5">The sequence shown here is derived from an EMBL/GenBank/DDBJ whole genome shotgun (WGS) entry which is preliminary data.</text>
</comment>
<dbReference type="PANTHER" id="PTHR44846">
    <property type="entry name" value="MANNOSYL-D-GLYCERATE TRANSPORT/METABOLISM SYSTEM REPRESSOR MNGR-RELATED"/>
    <property type="match status" value="1"/>
</dbReference>
<evidence type="ECO:0000256" key="3">
    <source>
        <dbReference type="ARBA" id="ARBA00023163"/>
    </source>
</evidence>
<evidence type="ECO:0000256" key="1">
    <source>
        <dbReference type="ARBA" id="ARBA00023015"/>
    </source>
</evidence>
<gene>
    <name evidence="5" type="ORF">GCM10007977_039500</name>
</gene>
<evidence type="ECO:0000313" key="6">
    <source>
        <dbReference type="Proteomes" id="UP000642070"/>
    </source>
</evidence>
<dbReference type="EMBL" id="BMPI01000017">
    <property type="protein sequence ID" value="GGM34082.1"/>
    <property type="molecule type" value="Genomic_DNA"/>
</dbReference>
<dbReference type="CDD" id="cd07377">
    <property type="entry name" value="WHTH_GntR"/>
    <property type="match status" value="1"/>
</dbReference>
<dbReference type="SUPFAM" id="SSF46785">
    <property type="entry name" value="Winged helix' DNA-binding domain"/>
    <property type="match status" value="1"/>
</dbReference>
<feature type="domain" description="HTH gntR-type" evidence="4">
    <location>
        <begin position="8"/>
        <end position="76"/>
    </location>
</feature>
<dbReference type="Gene3D" id="1.10.10.10">
    <property type="entry name" value="Winged helix-like DNA-binding domain superfamily/Winged helix DNA-binding domain"/>
    <property type="match status" value="1"/>
</dbReference>
<proteinExistence type="predicted"/>
<dbReference type="PANTHER" id="PTHR44846:SF17">
    <property type="entry name" value="GNTR-FAMILY TRANSCRIPTIONAL REGULATOR"/>
    <property type="match status" value="1"/>
</dbReference>
<name>A0A917TRI7_9ACTN</name>